<dbReference type="GO" id="GO:0051287">
    <property type="term" value="F:NAD binding"/>
    <property type="evidence" value="ECO:0007669"/>
    <property type="project" value="InterPro"/>
</dbReference>
<sequence>MTVQVLFAGRPALWDSYAAPLQTAMTAAGLDALVSPDIDPAQADYLLVGAKGAPTDYRPFSRLKAVQTLSAGVEHLAGNPTLTVPAARLVDPGLTQGMVEWCVGHVLRHHLGMDAQIKNTGANWAPQVPPLAWHRKVTVLGLGALGQAVASALVALGFDLHGWSRSPKSIEGVACHHGADGLTQALEGAEITVLLLPKTDETENIINAETLASMARGSVVINPGRGPLIDDDALLAALETGQIGQATLDVFRIEPLPEDHPYWAHPNVTVTPHIASETRPETAASVVAENIRRCEAGLPMLYLVDRARGY</sequence>
<dbReference type="PROSITE" id="PS00671">
    <property type="entry name" value="D_2_HYDROXYACID_DH_3"/>
    <property type="match status" value="1"/>
</dbReference>
<dbReference type="Gene3D" id="3.40.50.720">
    <property type="entry name" value="NAD(P)-binding Rossmann-like Domain"/>
    <property type="match status" value="2"/>
</dbReference>
<name>A0A2V4NSS2_9RHOB</name>
<gene>
    <name evidence="4" type="ORF">DI396_07280</name>
</gene>
<keyword evidence="1" id="KW-0560">Oxidoreductase</keyword>
<dbReference type="OrthoDB" id="9787219at2"/>
<dbReference type="Pfam" id="PF02826">
    <property type="entry name" value="2-Hacid_dh_C"/>
    <property type="match status" value="1"/>
</dbReference>
<evidence type="ECO:0000256" key="2">
    <source>
        <dbReference type="ARBA" id="ARBA00023027"/>
    </source>
</evidence>
<keyword evidence="2" id="KW-0520">NAD</keyword>
<dbReference type="PANTHER" id="PTHR43333">
    <property type="entry name" value="2-HACID_DH_C DOMAIN-CONTAINING PROTEIN"/>
    <property type="match status" value="1"/>
</dbReference>
<dbReference type="PANTHER" id="PTHR43333:SF1">
    <property type="entry name" value="D-ISOMER SPECIFIC 2-HYDROXYACID DEHYDROGENASE NAD-BINDING DOMAIN-CONTAINING PROTEIN"/>
    <property type="match status" value="1"/>
</dbReference>
<dbReference type="InterPro" id="IPR029753">
    <property type="entry name" value="D-isomer_DH_CS"/>
</dbReference>
<reference evidence="4 5" key="1">
    <citation type="submission" date="2018-05" db="EMBL/GenBank/DDBJ databases">
        <title>Oceanovita maritima gen. nov., sp. nov., a marine bacterium in the family Rhodobacteraceae isolated from surface seawater of Lundu port Xiamen, China.</title>
        <authorList>
            <person name="Hetharua B.H."/>
            <person name="Min D."/>
            <person name="Liao H."/>
            <person name="Tian Y."/>
        </authorList>
    </citation>
    <scope>NUCLEOTIDE SEQUENCE [LARGE SCALE GENOMIC DNA]</scope>
    <source>
        <strain evidence="4 5">FSX-11</strain>
    </source>
</reference>
<dbReference type="InterPro" id="IPR036291">
    <property type="entry name" value="NAD(P)-bd_dom_sf"/>
</dbReference>
<dbReference type="SUPFAM" id="SSF51735">
    <property type="entry name" value="NAD(P)-binding Rossmann-fold domains"/>
    <property type="match status" value="1"/>
</dbReference>
<feature type="domain" description="D-isomer specific 2-hydroxyacid dehydrogenase NAD-binding" evidence="3">
    <location>
        <begin position="106"/>
        <end position="275"/>
    </location>
</feature>
<protein>
    <submittedName>
        <fullName evidence="4">Glyoxylate/hydroxypyruvate reductase A</fullName>
    </submittedName>
</protein>
<proteinExistence type="predicted"/>
<evidence type="ECO:0000313" key="5">
    <source>
        <dbReference type="Proteomes" id="UP000248012"/>
    </source>
</evidence>
<dbReference type="EMBL" id="QFVT01000004">
    <property type="protein sequence ID" value="PYC47886.1"/>
    <property type="molecule type" value="Genomic_DNA"/>
</dbReference>
<evidence type="ECO:0000313" key="4">
    <source>
        <dbReference type="EMBL" id="PYC47886.1"/>
    </source>
</evidence>
<keyword evidence="5" id="KW-1185">Reference proteome</keyword>
<organism evidence="4 5">
    <name type="scientific">Litorivita pollutaquae</name>
    <dbReference type="NCBI Taxonomy" id="2200892"/>
    <lineage>
        <taxon>Bacteria</taxon>
        <taxon>Pseudomonadati</taxon>
        <taxon>Pseudomonadota</taxon>
        <taxon>Alphaproteobacteria</taxon>
        <taxon>Rhodobacterales</taxon>
        <taxon>Paracoccaceae</taxon>
        <taxon>Litorivita</taxon>
    </lineage>
</organism>
<comment type="caution">
    <text evidence="4">The sequence shown here is derived from an EMBL/GenBank/DDBJ whole genome shotgun (WGS) entry which is preliminary data.</text>
</comment>
<keyword evidence="4" id="KW-0670">Pyruvate</keyword>
<dbReference type="CDD" id="cd12164">
    <property type="entry name" value="GDH_like_2"/>
    <property type="match status" value="1"/>
</dbReference>
<evidence type="ECO:0000256" key="1">
    <source>
        <dbReference type="ARBA" id="ARBA00023002"/>
    </source>
</evidence>
<dbReference type="Proteomes" id="UP000248012">
    <property type="component" value="Unassembled WGS sequence"/>
</dbReference>
<dbReference type="GO" id="GO:0016616">
    <property type="term" value="F:oxidoreductase activity, acting on the CH-OH group of donors, NAD or NADP as acceptor"/>
    <property type="evidence" value="ECO:0007669"/>
    <property type="project" value="UniProtKB-ARBA"/>
</dbReference>
<dbReference type="RefSeq" id="WP_110795536.1">
    <property type="nucleotide sequence ID" value="NZ_KZ826483.1"/>
</dbReference>
<dbReference type="AlphaFoldDB" id="A0A2V4NSS2"/>
<evidence type="ECO:0000259" key="3">
    <source>
        <dbReference type="Pfam" id="PF02826"/>
    </source>
</evidence>
<dbReference type="InterPro" id="IPR006140">
    <property type="entry name" value="D-isomer_DH_NAD-bd"/>
</dbReference>
<accession>A0A2V4NSS2</accession>